<comment type="caution">
    <text evidence="2">The sequence shown here is derived from an EMBL/GenBank/DDBJ whole genome shotgun (WGS) entry which is preliminary data.</text>
</comment>
<protein>
    <submittedName>
        <fullName evidence="2">DUF2812 domain-containing protein</fullName>
    </submittedName>
</protein>
<name>A0ABW9XXX0_9BACL</name>
<keyword evidence="1" id="KW-0472">Membrane</keyword>
<keyword evidence="1" id="KW-0812">Transmembrane</keyword>
<dbReference type="Proteomes" id="UP000665561">
    <property type="component" value="Unassembled WGS sequence"/>
</dbReference>
<dbReference type="RefSeq" id="WP_161746110.1">
    <property type="nucleotide sequence ID" value="NZ_JAAAMV010000025.1"/>
</dbReference>
<evidence type="ECO:0000313" key="3">
    <source>
        <dbReference type="Proteomes" id="UP000665561"/>
    </source>
</evidence>
<organism evidence="2 3">
    <name type="scientific">Paenibacillus glycinis</name>
    <dbReference type="NCBI Taxonomy" id="2697035"/>
    <lineage>
        <taxon>Bacteria</taxon>
        <taxon>Bacillati</taxon>
        <taxon>Bacillota</taxon>
        <taxon>Bacilli</taxon>
        <taxon>Bacillales</taxon>
        <taxon>Paenibacillaceae</taxon>
        <taxon>Paenibacillus</taxon>
    </lineage>
</organism>
<feature type="transmembrane region" description="Helical" evidence="1">
    <location>
        <begin position="149"/>
        <end position="173"/>
    </location>
</feature>
<reference evidence="2 3" key="1">
    <citation type="submission" date="2020-01" db="EMBL/GenBank/DDBJ databases">
        <title>Paenibacillus soybeanensis sp. nov. isolated from the nodules of soybean (Glycine max(L.) Merr).</title>
        <authorList>
            <person name="Wang H."/>
        </authorList>
    </citation>
    <scope>NUCLEOTIDE SEQUENCE [LARGE SCALE GENOMIC DNA]</scope>
    <source>
        <strain evidence="2 3">T1</strain>
    </source>
</reference>
<proteinExistence type="predicted"/>
<dbReference type="EMBL" id="JAAAMV010000025">
    <property type="protein sequence ID" value="NBD27087.1"/>
    <property type="molecule type" value="Genomic_DNA"/>
</dbReference>
<evidence type="ECO:0000313" key="2">
    <source>
        <dbReference type="EMBL" id="NBD27087.1"/>
    </source>
</evidence>
<feature type="transmembrane region" description="Helical" evidence="1">
    <location>
        <begin position="123"/>
        <end position="143"/>
    </location>
</feature>
<dbReference type="Pfam" id="PF11193">
    <property type="entry name" value="DUF2812"/>
    <property type="match status" value="1"/>
</dbReference>
<sequence length="184" mass="22170">MGNHARMERKYHLWFSWQYEQEERWINEMSRQGLHWKRGGVIRSEFERDASVRYTYRLDYQLGLGKEKLQEYLELYRDAGWEFAGNCTQAWYYFRREWRPDEDPQLYTDRESLVAHYMRLRRMITVMLLLNLIIMCLNGIGLLPRANGHLWGIYVPVLAIYALLFLLLGIGIVQINRKLKTISS</sequence>
<evidence type="ECO:0000256" key="1">
    <source>
        <dbReference type="SAM" id="Phobius"/>
    </source>
</evidence>
<keyword evidence="1" id="KW-1133">Transmembrane helix</keyword>
<gene>
    <name evidence="2" type="ORF">GT019_24715</name>
</gene>
<dbReference type="InterPro" id="IPR021359">
    <property type="entry name" value="DUF2812"/>
</dbReference>
<keyword evidence="3" id="KW-1185">Reference proteome</keyword>
<accession>A0ABW9XXX0</accession>